<keyword evidence="2 4" id="KW-0238">DNA-binding</keyword>
<keyword evidence="1" id="KW-0805">Transcription regulation</keyword>
<dbReference type="RefSeq" id="WP_182167176.1">
    <property type="nucleotide sequence ID" value="NZ_JACEZT010000024.1"/>
</dbReference>
<dbReference type="PRINTS" id="PR00455">
    <property type="entry name" value="HTHTETR"/>
</dbReference>
<dbReference type="PANTHER" id="PTHR47506">
    <property type="entry name" value="TRANSCRIPTIONAL REGULATORY PROTEIN"/>
    <property type="match status" value="1"/>
</dbReference>
<keyword evidence="3" id="KW-0804">Transcription</keyword>
<name>A0A7W2EWW6_9BURK</name>
<dbReference type="InterPro" id="IPR001647">
    <property type="entry name" value="HTH_TetR"/>
</dbReference>
<evidence type="ECO:0000256" key="4">
    <source>
        <dbReference type="PROSITE-ProRule" id="PRU00335"/>
    </source>
</evidence>
<comment type="caution">
    <text evidence="6">The sequence shown here is derived from an EMBL/GenBank/DDBJ whole genome shotgun (WGS) entry which is preliminary data.</text>
</comment>
<evidence type="ECO:0000256" key="2">
    <source>
        <dbReference type="ARBA" id="ARBA00023125"/>
    </source>
</evidence>
<proteinExistence type="predicted"/>
<evidence type="ECO:0000259" key="5">
    <source>
        <dbReference type="PROSITE" id="PS50977"/>
    </source>
</evidence>
<feature type="domain" description="HTH tetR-type" evidence="5">
    <location>
        <begin position="10"/>
        <end position="70"/>
    </location>
</feature>
<keyword evidence="7" id="KW-1185">Reference proteome</keyword>
<dbReference type="Pfam" id="PF21993">
    <property type="entry name" value="TetR_C_13_2"/>
    <property type="match status" value="1"/>
</dbReference>
<dbReference type="SUPFAM" id="SSF48498">
    <property type="entry name" value="Tetracyclin repressor-like, C-terminal domain"/>
    <property type="match status" value="1"/>
</dbReference>
<sequence length="192" mass="20337">MKLSARRSKQASRARIVEAGARAIRRSGYDGVGIAAIMKQAGLTHGSFYTHFSSREAMLAELADHAGAEAIALFTRIAEAAPAGQSTQALLHAYLSRQHLEHPEDGCPIAALGSEMPRQAPPVRQAITGRIKEMIDVVSSQVAGRDEHGGREHALVITATMIGAVVLARAIDDQALSEAVLAATRAHLLAHP</sequence>
<dbReference type="Proteomes" id="UP000534388">
    <property type="component" value="Unassembled WGS sequence"/>
</dbReference>
<dbReference type="PANTHER" id="PTHR47506:SF7">
    <property type="entry name" value="TRANSCRIPTIONAL REGULATORY PROTEIN"/>
    <property type="match status" value="1"/>
</dbReference>
<feature type="DNA-binding region" description="H-T-H motif" evidence="4">
    <location>
        <begin position="33"/>
        <end position="52"/>
    </location>
</feature>
<gene>
    <name evidence="6" type="ORF">H3H37_23775</name>
</gene>
<dbReference type="Gene3D" id="1.10.357.10">
    <property type="entry name" value="Tetracycline Repressor, domain 2"/>
    <property type="match status" value="1"/>
</dbReference>
<evidence type="ECO:0000313" key="6">
    <source>
        <dbReference type="EMBL" id="MBA5640086.1"/>
    </source>
</evidence>
<dbReference type="Pfam" id="PF00440">
    <property type="entry name" value="TetR_N"/>
    <property type="match status" value="1"/>
</dbReference>
<dbReference type="InterPro" id="IPR036271">
    <property type="entry name" value="Tet_transcr_reg_TetR-rel_C_sf"/>
</dbReference>
<dbReference type="SUPFAM" id="SSF46689">
    <property type="entry name" value="Homeodomain-like"/>
    <property type="match status" value="1"/>
</dbReference>
<dbReference type="AlphaFoldDB" id="A0A7W2EWW6"/>
<evidence type="ECO:0000313" key="7">
    <source>
        <dbReference type="Proteomes" id="UP000534388"/>
    </source>
</evidence>
<dbReference type="Gene3D" id="1.10.10.60">
    <property type="entry name" value="Homeodomain-like"/>
    <property type="match status" value="1"/>
</dbReference>
<dbReference type="GO" id="GO:0003677">
    <property type="term" value="F:DNA binding"/>
    <property type="evidence" value="ECO:0007669"/>
    <property type="project" value="UniProtKB-UniRule"/>
</dbReference>
<dbReference type="InterPro" id="IPR054156">
    <property type="entry name" value="YxaF_TetR_C"/>
</dbReference>
<evidence type="ECO:0000256" key="3">
    <source>
        <dbReference type="ARBA" id="ARBA00023163"/>
    </source>
</evidence>
<evidence type="ECO:0000256" key="1">
    <source>
        <dbReference type="ARBA" id="ARBA00023015"/>
    </source>
</evidence>
<dbReference type="PROSITE" id="PS50977">
    <property type="entry name" value="HTH_TETR_2"/>
    <property type="match status" value="1"/>
</dbReference>
<dbReference type="InterPro" id="IPR009057">
    <property type="entry name" value="Homeodomain-like_sf"/>
</dbReference>
<accession>A0A7W2EWW6</accession>
<organism evidence="6 7">
    <name type="scientific">Rugamonas brunnea</name>
    <dbReference type="NCBI Taxonomy" id="2758569"/>
    <lineage>
        <taxon>Bacteria</taxon>
        <taxon>Pseudomonadati</taxon>
        <taxon>Pseudomonadota</taxon>
        <taxon>Betaproteobacteria</taxon>
        <taxon>Burkholderiales</taxon>
        <taxon>Oxalobacteraceae</taxon>
        <taxon>Telluria group</taxon>
        <taxon>Rugamonas</taxon>
    </lineage>
</organism>
<dbReference type="EMBL" id="JACEZT010000024">
    <property type="protein sequence ID" value="MBA5640086.1"/>
    <property type="molecule type" value="Genomic_DNA"/>
</dbReference>
<protein>
    <submittedName>
        <fullName evidence="6">TetR/AcrR family transcriptional regulator</fullName>
    </submittedName>
</protein>
<reference evidence="6 7" key="1">
    <citation type="submission" date="2020-07" db="EMBL/GenBank/DDBJ databases">
        <title>Novel species isolated from subtropical streams in China.</title>
        <authorList>
            <person name="Lu H."/>
        </authorList>
    </citation>
    <scope>NUCLEOTIDE SEQUENCE [LARGE SCALE GENOMIC DNA]</scope>
    <source>
        <strain evidence="6 7">LX20W</strain>
    </source>
</reference>